<dbReference type="Gene3D" id="3.40.630.30">
    <property type="match status" value="2"/>
</dbReference>
<dbReference type="GO" id="GO:1990189">
    <property type="term" value="F:protein N-terminal-serine acetyltransferase activity"/>
    <property type="evidence" value="ECO:0007669"/>
    <property type="project" value="TreeGrafter"/>
</dbReference>
<keyword evidence="3" id="KW-1185">Reference proteome</keyword>
<dbReference type="RefSeq" id="WP_093174303.1">
    <property type="nucleotide sequence ID" value="NZ_FNCN01000035.1"/>
</dbReference>
<evidence type="ECO:0000313" key="2">
    <source>
        <dbReference type="EMBL" id="SDI14518.1"/>
    </source>
</evidence>
<feature type="domain" description="N-acetyltransferase" evidence="1">
    <location>
        <begin position="25"/>
        <end position="167"/>
    </location>
</feature>
<dbReference type="InterPro" id="IPR000182">
    <property type="entry name" value="GNAT_dom"/>
</dbReference>
<dbReference type="GO" id="GO:0005737">
    <property type="term" value="C:cytoplasm"/>
    <property type="evidence" value="ECO:0007669"/>
    <property type="project" value="TreeGrafter"/>
</dbReference>
<dbReference type="EMBL" id="FNCN01000035">
    <property type="protein sequence ID" value="SDI14518.1"/>
    <property type="molecule type" value="Genomic_DNA"/>
</dbReference>
<protein>
    <submittedName>
        <fullName evidence="2">Protein N-acetyltransferase, RimJ/RimL family</fullName>
    </submittedName>
</protein>
<dbReference type="GO" id="GO:0008999">
    <property type="term" value="F:protein-N-terminal-alanine acetyltransferase activity"/>
    <property type="evidence" value="ECO:0007669"/>
    <property type="project" value="TreeGrafter"/>
</dbReference>
<reference evidence="2 3" key="1">
    <citation type="submission" date="2016-10" db="EMBL/GenBank/DDBJ databases">
        <authorList>
            <person name="de Groot N.N."/>
        </authorList>
    </citation>
    <scope>NUCLEOTIDE SEQUENCE [LARGE SCALE GENOMIC DNA]</scope>
    <source>
        <strain evidence="2 3">CPCC 201354</strain>
    </source>
</reference>
<dbReference type="SUPFAM" id="SSF55729">
    <property type="entry name" value="Acyl-CoA N-acyltransferases (Nat)"/>
    <property type="match status" value="2"/>
</dbReference>
<keyword evidence="2" id="KW-0808">Transferase</keyword>
<feature type="domain" description="N-acetyltransferase" evidence="1">
    <location>
        <begin position="199"/>
        <end position="356"/>
    </location>
</feature>
<evidence type="ECO:0000313" key="3">
    <source>
        <dbReference type="Proteomes" id="UP000198923"/>
    </source>
</evidence>
<accession>A0A1G8I6E6</accession>
<dbReference type="Proteomes" id="UP000198923">
    <property type="component" value="Unassembled WGS sequence"/>
</dbReference>
<sequence>MFARDEVIPAGPVVLRAAAEADAEAMVRACRDPEIVRFIPLIPLDYTRGDALAYLKHVEEARERGGSEFAMADAATGAWLGNIGLKPPVRGSMEVGYLVAPRARGRGVATAALRALAARAFAAGVPRLELLAAVENAASQRVAMAAGFRREGVLRAGEADREGPRRDLVVFGRLAEDDGERLMPYLPPLPGGELTDGVVRLTPLTAADAADYLAMTSDPSVARHSAAGVPPSLAESERRCRYTTAWWLAGERAELAIRDAASGGFAGHIQLTRVTPELGEAMVGYSLVAAFRGRGLATRAVNLLLDWAFTRTALSRVVAGTVPGNAASQKVLERAGFTREAVMRGMLPGPDGTRLDNVQWARLRA</sequence>
<dbReference type="OrthoDB" id="5293267at2"/>
<dbReference type="InterPro" id="IPR016181">
    <property type="entry name" value="Acyl_CoA_acyltransferase"/>
</dbReference>
<dbReference type="AlphaFoldDB" id="A0A1G8I6E6"/>
<name>A0A1G8I6E6_9ACTN</name>
<proteinExistence type="predicted"/>
<dbReference type="InterPro" id="IPR051908">
    <property type="entry name" value="Ribosomal_N-acetyltransferase"/>
</dbReference>
<dbReference type="PANTHER" id="PTHR43441:SF10">
    <property type="entry name" value="ACETYLTRANSFERASE"/>
    <property type="match status" value="1"/>
</dbReference>
<dbReference type="PROSITE" id="PS51186">
    <property type="entry name" value="GNAT"/>
    <property type="match status" value="2"/>
</dbReference>
<organism evidence="2 3">
    <name type="scientific">Sinosporangium album</name>
    <dbReference type="NCBI Taxonomy" id="504805"/>
    <lineage>
        <taxon>Bacteria</taxon>
        <taxon>Bacillati</taxon>
        <taxon>Actinomycetota</taxon>
        <taxon>Actinomycetes</taxon>
        <taxon>Streptosporangiales</taxon>
        <taxon>Streptosporangiaceae</taxon>
        <taxon>Sinosporangium</taxon>
    </lineage>
</organism>
<dbReference type="Pfam" id="PF13302">
    <property type="entry name" value="Acetyltransf_3"/>
    <property type="match status" value="2"/>
</dbReference>
<gene>
    <name evidence="2" type="ORF">SAMN05421505_13551</name>
</gene>
<dbReference type="STRING" id="504805.SAMN05421505_13551"/>
<evidence type="ECO:0000259" key="1">
    <source>
        <dbReference type="PROSITE" id="PS51186"/>
    </source>
</evidence>
<dbReference type="PANTHER" id="PTHR43441">
    <property type="entry name" value="RIBOSOMAL-PROTEIN-SERINE ACETYLTRANSFERASE"/>
    <property type="match status" value="1"/>
</dbReference>